<evidence type="ECO:0000313" key="3">
    <source>
        <dbReference type="Proteomes" id="UP001189429"/>
    </source>
</evidence>
<feature type="compositionally biased region" description="Basic residues" evidence="1">
    <location>
        <begin position="40"/>
        <end position="49"/>
    </location>
</feature>
<evidence type="ECO:0000313" key="2">
    <source>
        <dbReference type="EMBL" id="CAK0886480.1"/>
    </source>
</evidence>
<accession>A0ABN9WIZ1</accession>
<comment type="caution">
    <text evidence="2">The sequence shown here is derived from an EMBL/GenBank/DDBJ whole genome shotgun (WGS) entry which is preliminary data.</text>
</comment>
<dbReference type="EMBL" id="CAUYUJ010018810">
    <property type="protein sequence ID" value="CAK0886480.1"/>
    <property type="molecule type" value="Genomic_DNA"/>
</dbReference>
<protein>
    <submittedName>
        <fullName evidence="2">Uncharacterized protein</fullName>
    </submittedName>
</protein>
<proteinExistence type="predicted"/>
<gene>
    <name evidence="2" type="ORF">PCOR1329_LOCUS67812</name>
</gene>
<keyword evidence="3" id="KW-1185">Reference proteome</keyword>
<organism evidence="2 3">
    <name type="scientific">Prorocentrum cordatum</name>
    <dbReference type="NCBI Taxonomy" id="2364126"/>
    <lineage>
        <taxon>Eukaryota</taxon>
        <taxon>Sar</taxon>
        <taxon>Alveolata</taxon>
        <taxon>Dinophyceae</taxon>
        <taxon>Prorocentrales</taxon>
        <taxon>Prorocentraceae</taxon>
        <taxon>Prorocentrum</taxon>
    </lineage>
</organism>
<dbReference type="Proteomes" id="UP001189429">
    <property type="component" value="Unassembled WGS sequence"/>
</dbReference>
<name>A0ABN9WIZ1_9DINO</name>
<reference evidence="2" key="1">
    <citation type="submission" date="2023-10" db="EMBL/GenBank/DDBJ databases">
        <authorList>
            <person name="Chen Y."/>
            <person name="Shah S."/>
            <person name="Dougan E. K."/>
            <person name="Thang M."/>
            <person name="Chan C."/>
        </authorList>
    </citation>
    <scope>NUCLEOTIDE SEQUENCE [LARGE SCALE GENOMIC DNA]</scope>
</reference>
<feature type="region of interest" description="Disordered" evidence="1">
    <location>
        <begin position="19"/>
        <end position="49"/>
    </location>
</feature>
<sequence length="146" mass="15569">MSVQPGRCTLSCAQVGPVAAQEAGGDSGEAPVEFRTEKEKKKKKKKKKKNFAPLRLLLGPFDSAAQAARTSLQCRREPNSWQAQFPTYAEGVLGTLAAYHVLCSSPPPSVAVRPGSAGCPHKLAMQAEAQSPTFGEPMFPSIQRAS</sequence>
<evidence type="ECO:0000256" key="1">
    <source>
        <dbReference type="SAM" id="MobiDB-lite"/>
    </source>
</evidence>